<proteinExistence type="predicted"/>
<dbReference type="EMBL" id="KI397373">
    <property type="protein sequence ID" value="ERM95967.1"/>
    <property type="molecule type" value="Genomic_DNA"/>
</dbReference>
<name>W1NJK5_AMBTC</name>
<accession>W1NJK5</accession>
<dbReference type="AlphaFoldDB" id="W1NJK5"/>
<evidence type="ECO:0000313" key="1">
    <source>
        <dbReference type="EMBL" id="ERM95967.1"/>
    </source>
</evidence>
<evidence type="ECO:0000313" key="2">
    <source>
        <dbReference type="Proteomes" id="UP000017836"/>
    </source>
</evidence>
<keyword evidence="2" id="KW-1185">Reference proteome</keyword>
<organism evidence="1 2">
    <name type="scientific">Amborella trichopoda</name>
    <dbReference type="NCBI Taxonomy" id="13333"/>
    <lineage>
        <taxon>Eukaryota</taxon>
        <taxon>Viridiplantae</taxon>
        <taxon>Streptophyta</taxon>
        <taxon>Embryophyta</taxon>
        <taxon>Tracheophyta</taxon>
        <taxon>Spermatophyta</taxon>
        <taxon>Magnoliopsida</taxon>
        <taxon>Amborellales</taxon>
        <taxon>Amborellaceae</taxon>
        <taxon>Amborella</taxon>
    </lineage>
</organism>
<protein>
    <submittedName>
        <fullName evidence="1">Uncharacterized protein</fullName>
    </submittedName>
</protein>
<reference evidence="2" key="1">
    <citation type="journal article" date="2013" name="Science">
        <title>The Amborella genome and the evolution of flowering plants.</title>
        <authorList>
            <consortium name="Amborella Genome Project"/>
        </authorList>
    </citation>
    <scope>NUCLEOTIDE SEQUENCE [LARGE SCALE GENOMIC DNA]</scope>
</reference>
<dbReference type="Proteomes" id="UP000017836">
    <property type="component" value="Unassembled WGS sequence"/>
</dbReference>
<sequence>MTELQLLILEDARVEGDFGFSRGNLCAFIGATPRVNLFRLDCLLQICISWTYQEEKIFTCGTMTRRYLYNCWS</sequence>
<dbReference type="Gramene" id="ERM95967">
    <property type="protein sequence ID" value="ERM95967"/>
    <property type="gene ID" value="AMTR_s00060p00215450"/>
</dbReference>
<gene>
    <name evidence="1" type="ORF">AMTR_s00060p00215450</name>
</gene>
<dbReference type="HOGENOM" id="CLU_2708141_0_0_1"/>